<dbReference type="AlphaFoldDB" id="A0A6S6R396"/>
<gene>
    <name evidence="1" type="ORF">acsn021_33880</name>
</gene>
<keyword evidence="2" id="KW-1185">Reference proteome</keyword>
<name>A0A6S6R396_9FIRM</name>
<dbReference type="KEGG" id="acel:acsn021_33880"/>
<evidence type="ECO:0000313" key="1">
    <source>
        <dbReference type="EMBL" id="BCJ95819.1"/>
    </source>
</evidence>
<dbReference type="RefSeq" id="WP_184093664.1">
    <property type="nucleotide sequence ID" value="NZ_AP023367.1"/>
</dbReference>
<accession>A0A6S6R396</accession>
<protein>
    <submittedName>
        <fullName evidence="1">Uncharacterized protein</fullName>
    </submittedName>
</protein>
<organism evidence="1 2">
    <name type="scientific">Anaerocolumna cellulosilytica</name>
    <dbReference type="NCBI Taxonomy" id="433286"/>
    <lineage>
        <taxon>Bacteria</taxon>
        <taxon>Bacillati</taxon>
        <taxon>Bacillota</taxon>
        <taxon>Clostridia</taxon>
        <taxon>Lachnospirales</taxon>
        <taxon>Lachnospiraceae</taxon>
        <taxon>Anaerocolumna</taxon>
    </lineage>
</organism>
<sequence>MRKKKIGIYIGILLVLSSISYYIWNTSTLLAEIHKNVKQTEVIARESGFKLNYQDEVKVFVKSSIKEGSALITLQSENGETLYTFKTDCSQKETFSLEAGNYKIRIDGENSKGKFDIVVRK</sequence>
<proteinExistence type="predicted"/>
<dbReference type="EMBL" id="AP023367">
    <property type="protein sequence ID" value="BCJ95819.1"/>
    <property type="molecule type" value="Genomic_DNA"/>
</dbReference>
<dbReference type="Proteomes" id="UP000515561">
    <property type="component" value="Chromosome"/>
</dbReference>
<reference evidence="1 2" key="1">
    <citation type="journal article" date="2016" name="Int. J. Syst. Evol. Microbiol.">
        <title>Descriptions of Anaerotaenia torta gen. nov., sp. nov. and Anaerocolumna cellulosilytica gen. nov., sp. nov. isolated from a methanogenic reactor of cattle waste.</title>
        <authorList>
            <person name="Uek A."/>
            <person name="Ohtaki Y."/>
            <person name="Kaku N."/>
            <person name="Ueki K."/>
        </authorList>
    </citation>
    <scope>NUCLEOTIDE SEQUENCE [LARGE SCALE GENOMIC DNA]</scope>
    <source>
        <strain evidence="1 2">SN021</strain>
    </source>
</reference>
<evidence type="ECO:0000313" key="2">
    <source>
        <dbReference type="Proteomes" id="UP000515561"/>
    </source>
</evidence>